<feature type="binding site" evidence="7">
    <location>
        <position position="65"/>
    </location>
    <ligand>
        <name>S-adenosyl-L-methionine</name>
        <dbReference type="ChEBI" id="CHEBI:59789"/>
    </ligand>
</feature>
<keyword evidence="6 7" id="KW-0819">tRNA processing</keyword>
<name>A0A0V7ZW42_9CYAN</name>
<comment type="similarity">
    <text evidence="7">Belongs to the class I-like SAM-binding methyltransferase superfamily. TrmB family.</text>
</comment>
<evidence type="ECO:0000256" key="6">
    <source>
        <dbReference type="ARBA" id="ARBA00022694"/>
    </source>
</evidence>
<dbReference type="EC" id="2.1.1.33" evidence="7"/>
<evidence type="ECO:0000313" key="9">
    <source>
        <dbReference type="EMBL" id="KST68861.1"/>
    </source>
</evidence>
<keyword evidence="5 7" id="KW-0949">S-adenosyl-L-methionine</keyword>
<dbReference type="InterPro" id="IPR029063">
    <property type="entry name" value="SAM-dependent_MTases_sf"/>
</dbReference>
<organism evidence="9 10">
    <name type="scientific">Mastigocoleus testarum BC008</name>
    <dbReference type="NCBI Taxonomy" id="371196"/>
    <lineage>
        <taxon>Bacteria</taxon>
        <taxon>Bacillati</taxon>
        <taxon>Cyanobacteriota</taxon>
        <taxon>Cyanophyceae</taxon>
        <taxon>Nostocales</taxon>
        <taxon>Hapalosiphonaceae</taxon>
        <taxon>Mastigocoleus</taxon>
    </lineage>
</organism>
<comment type="caution">
    <text evidence="9">The sequence shown here is derived from an EMBL/GenBank/DDBJ whole genome shotgun (WGS) entry which is preliminary data.</text>
</comment>
<dbReference type="RefSeq" id="WP_027842239.1">
    <property type="nucleotide sequence ID" value="NZ_LMTZ01000045.1"/>
</dbReference>
<feature type="binding site" evidence="7">
    <location>
        <position position="40"/>
    </location>
    <ligand>
        <name>S-adenosyl-L-methionine</name>
        <dbReference type="ChEBI" id="CHEBI:59789"/>
    </ligand>
</feature>
<protein>
    <recommendedName>
        <fullName evidence="7">tRNA (guanine-N(7)-)-methyltransferase</fullName>
        <ecNumber evidence="7">2.1.1.33</ecNumber>
    </recommendedName>
    <alternativeName>
        <fullName evidence="7">tRNA (guanine(46)-N(7))-methyltransferase</fullName>
    </alternativeName>
    <alternativeName>
        <fullName evidence="7">tRNA(m7G46)-methyltransferase</fullName>
    </alternativeName>
</protein>
<dbReference type="UniPathway" id="UPA00989"/>
<keyword evidence="10" id="KW-1185">Reference proteome</keyword>
<feature type="binding site" evidence="7">
    <location>
        <position position="154"/>
    </location>
    <ligand>
        <name>substrate</name>
    </ligand>
</feature>
<dbReference type="EMBL" id="LMTZ01000045">
    <property type="protein sequence ID" value="KST68861.1"/>
    <property type="molecule type" value="Genomic_DNA"/>
</dbReference>
<comment type="caution">
    <text evidence="7">Lacks conserved residue(s) required for the propagation of feature annotation.</text>
</comment>
<sequence>MAAIRVRQHVNPLSRKYQQKITAIDWEKIYAQPKQPLLLDIGCARGKFILNMAQVEPDWNFLGLEIREPLVHDANYWRDSLGLNNLHYLFSNTNNPLRDMLSSLPKGVLQRVTIQFPDPWFKKRHAKRRMVQPQLVNEISEYLVSGGMVFLQSDIEFVTQEMCDRFNEHPAFYRENEQGWLTENPLPIQTEREIYTLEKDKPVYRAVFIKKK</sequence>
<dbReference type="OrthoDB" id="9802090at2"/>
<dbReference type="SUPFAM" id="SSF53335">
    <property type="entry name" value="S-adenosyl-L-methionine-dependent methyltransferases"/>
    <property type="match status" value="1"/>
</dbReference>
<dbReference type="InterPro" id="IPR055361">
    <property type="entry name" value="tRNA_methyltr_TrmB_bact"/>
</dbReference>
<accession>A0A0V7ZW42</accession>
<dbReference type="HAMAP" id="MF_01057">
    <property type="entry name" value="tRNA_methyltr_TrmB"/>
    <property type="match status" value="1"/>
</dbReference>
<feature type="binding site" evidence="7">
    <location>
        <position position="118"/>
    </location>
    <ligand>
        <name>S-adenosyl-L-methionine</name>
        <dbReference type="ChEBI" id="CHEBI:59789"/>
    </ligand>
</feature>
<evidence type="ECO:0000256" key="1">
    <source>
        <dbReference type="ARBA" id="ARBA00000142"/>
    </source>
</evidence>
<dbReference type="PANTHER" id="PTHR23417">
    <property type="entry name" value="3-DEOXY-D-MANNO-OCTULOSONIC-ACID TRANSFERASE/TRNA GUANINE-N 7 - -METHYLTRANSFERASE"/>
    <property type="match status" value="1"/>
</dbReference>
<feature type="binding site" evidence="7">
    <location>
        <position position="92"/>
    </location>
    <ligand>
        <name>S-adenosyl-L-methionine</name>
        <dbReference type="ChEBI" id="CHEBI:59789"/>
    </ligand>
</feature>
<evidence type="ECO:0000256" key="7">
    <source>
        <dbReference type="HAMAP-Rule" id="MF_01057"/>
    </source>
</evidence>
<dbReference type="GO" id="GO:0008176">
    <property type="term" value="F:tRNA (guanine(46)-N7)-methyltransferase activity"/>
    <property type="evidence" value="ECO:0007669"/>
    <property type="project" value="UniProtKB-UniRule"/>
</dbReference>
<dbReference type="NCBIfam" id="TIGR00091">
    <property type="entry name" value="tRNA (guanosine(46)-N7)-methyltransferase TrmB"/>
    <property type="match status" value="1"/>
</dbReference>
<evidence type="ECO:0000256" key="4">
    <source>
        <dbReference type="ARBA" id="ARBA00022679"/>
    </source>
</evidence>
<comment type="catalytic activity">
    <reaction evidence="1 7">
        <text>guanosine(46) in tRNA + S-adenosyl-L-methionine = N(7)-methylguanosine(46) in tRNA + S-adenosyl-L-homocysteine</text>
        <dbReference type="Rhea" id="RHEA:42708"/>
        <dbReference type="Rhea" id="RHEA-COMP:10188"/>
        <dbReference type="Rhea" id="RHEA-COMP:10189"/>
        <dbReference type="ChEBI" id="CHEBI:57856"/>
        <dbReference type="ChEBI" id="CHEBI:59789"/>
        <dbReference type="ChEBI" id="CHEBI:74269"/>
        <dbReference type="ChEBI" id="CHEBI:74480"/>
        <dbReference type="EC" id="2.1.1.33"/>
    </reaction>
</comment>
<feature type="binding site" evidence="7">
    <location>
        <position position="122"/>
    </location>
    <ligand>
        <name>substrate</name>
    </ligand>
</feature>
<reference evidence="9 10" key="1">
    <citation type="journal article" date="2015" name="Genome Announc.">
        <title>Draft Genome of the Euendolithic (true boring) Cyanobacterium Mastigocoleus testarum strain BC008.</title>
        <authorList>
            <person name="Guida B.S."/>
            <person name="Garcia-Pichel F."/>
        </authorList>
    </citation>
    <scope>NUCLEOTIDE SEQUENCE [LARGE SCALE GENOMIC DNA]</scope>
    <source>
        <strain evidence="9 10">BC008</strain>
    </source>
</reference>
<proteinExistence type="inferred from homology"/>
<evidence type="ECO:0000313" key="10">
    <source>
        <dbReference type="Proteomes" id="UP000053372"/>
    </source>
</evidence>
<comment type="function">
    <text evidence="2 7">Catalyzes the formation of N(7)-methylguanine at position 46 (m7G46) in tRNA.</text>
</comment>
<evidence type="ECO:0000256" key="2">
    <source>
        <dbReference type="ARBA" id="ARBA00003015"/>
    </source>
</evidence>
<keyword evidence="4 7" id="KW-0808">Transferase</keyword>
<dbReference type="PANTHER" id="PTHR23417:SF21">
    <property type="entry name" value="TRNA (GUANINE-N(7)-)-METHYLTRANSFERASE"/>
    <property type="match status" value="1"/>
</dbReference>
<evidence type="ECO:0000256" key="3">
    <source>
        <dbReference type="ARBA" id="ARBA00022603"/>
    </source>
</evidence>
<evidence type="ECO:0000256" key="5">
    <source>
        <dbReference type="ARBA" id="ARBA00022691"/>
    </source>
</evidence>
<dbReference type="EMBL" id="LMTZ01000077">
    <property type="protein sequence ID" value="KST68198.1"/>
    <property type="molecule type" value="Genomic_DNA"/>
</dbReference>
<dbReference type="PROSITE" id="PS51625">
    <property type="entry name" value="SAM_MT_TRMB"/>
    <property type="match status" value="1"/>
</dbReference>
<keyword evidence="3 7" id="KW-0489">Methyltransferase</keyword>
<evidence type="ECO:0000313" key="8">
    <source>
        <dbReference type="EMBL" id="KST68198.1"/>
    </source>
</evidence>
<comment type="pathway">
    <text evidence="7">tRNA modification; N(7)-methylguanine-tRNA biosynthesis.</text>
</comment>
<dbReference type="InterPro" id="IPR003358">
    <property type="entry name" value="tRNA_(Gua-N-7)_MeTrfase_Trmb"/>
</dbReference>
<gene>
    <name evidence="7" type="primary">trmB</name>
    <name evidence="8" type="ORF">BC008_32785</name>
    <name evidence="9" type="ORF">BC008_34470</name>
</gene>
<dbReference type="AlphaFoldDB" id="A0A0V7ZW42"/>
<dbReference type="Gene3D" id="3.40.50.150">
    <property type="entry name" value="Vaccinia Virus protein VP39"/>
    <property type="match status" value="1"/>
</dbReference>
<dbReference type="Proteomes" id="UP000053372">
    <property type="component" value="Unassembled WGS sequence"/>
</dbReference>
<dbReference type="Pfam" id="PF02390">
    <property type="entry name" value="Methyltransf_4"/>
    <property type="match status" value="1"/>
</dbReference>
<dbReference type="GO" id="GO:0043527">
    <property type="term" value="C:tRNA methyltransferase complex"/>
    <property type="evidence" value="ECO:0007669"/>
    <property type="project" value="TreeGrafter"/>
</dbReference>